<keyword evidence="1" id="KW-0472">Membrane</keyword>
<name>A0A9P8AM48_9AGAR</name>
<keyword evidence="1" id="KW-0812">Transmembrane</keyword>
<accession>A0A9P8AM48</accession>
<feature type="transmembrane region" description="Helical" evidence="1">
    <location>
        <begin position="34"/>
        <end position="55"/>
    </location>
</feature>
<keyword evidence="1" id="KW-1133">Transmembrane helix</keyword>
<dbReference type="EMBL" id="MU250592">
    <property type="protein sequence ID" value="KAG7439492.1"/>
    <property type="molecule type" value="Genomic_DNA"/>
</dbReference>
<comment type="caution">
    <text evidence="2">The sequence shown here is derived from an EMBL/GenBank/DDBJ whole genome shotgun (WGS) entry which is preliminary data.</text>
</comment>
<gene>
    <name evidence="2" type="ORF">BT62DRAFT_938932</name>
</gene>
<dbReference type="AlphaFoldDB" id="A0A9P8AM48"/>
<sequence>MYSFPTVLLMWAMVSFLVASGVVCFTASSLSDRMLVGGAWILIGVSSYSGAALHFGKSSMCMFLTCPTSQCRSSIGTDCLQIS</sequence>
<dbReference type="OrthoDB" id="2657661at2759"/>
<protein>
    <submittedName>
        <fullName evidence="2">Uncharacterized protein</fullName>
    </submittedName>
</protein>
<dbReference type="Proteomes" id="UP000812287">
    <property type="component" value="Unassembled WGS sequence"/>
</dbReference>
<evidence type="ECO:0000313" key="3">
    <source>
        <dbReference type="Proteomes" id="UP000812287"/>
    </source>
</evidence>
<organism evidence="2 3">
    <name type="scientific">Guyanagaster necrorhizus</name>
    <dbReference type="NCBI Taxonomy" id="856835"/>
    <lineage>
        <taxon>Eukaryota</taxon>
        <taxon>Fungi</taxon>
        <taxon>Dikarya</taxon>
        <taxon>Basidiomycota</taxon>
        <taxon>Agaricomycotina</taxon>
        <taxon>Agaricomycetes</taxon>
        <taxon>Agaricomycetidae</taxon>
        <taxon>Agaricales</taxon>
        <taxon>Marasmiineae</taxon>
        <taxon>Physalacriaceae</taxon>
        <taxon>Guyanagaster</taxon>
    </lineage>
</organism>
<dbReference type="GeneID" id="66109921"/>
<evidence type="ECO:0000313" key="2">
    <source>
        <dbReference type="EMBL" id="KAG7439492.1"/>
    </source>
</evidence>
<evidence type="ECO:0000256" key="1">
    <source>
        <dbReference type="SAM" id="Phobius"/>
    </source>
</evidence>
<proteinExistence type="predicted"/>
<reference evidence="2" key="1">
    <citation type="submission" date="2020-11" db="EMBL/GenBank/DDBJ databases">
        <title>Adaptations for nitrogen fixation in a non-lichenized fungal sporocarp promotes dispersal by wood-feeding termites.</title>
        <authorList>
            <consortium name="DOE Joint Genome Institute"/>
            <person name="Koch R.A."/>
            <person name="Yoon G."/>
            <person name="Arayal U."/>
            <person name="Lail K."/>
            <person name="Amirebrahimi M."/>
            <person name="Labutti K."/>
            <person name="Lipzen A."/>
            <person name="Riley R."/>
            <person name="Barry K."/>
            <person name="Henrissat B."/>
            <person name="Grigoriev I.V."/>
            <person name="Herr J.R."/>
            <person name="Aime M.C."/>
        </authorList>
    </citation>
    <scope>NUCLEOTIDE SEQUENCE</scope>
    <source>
        <strain evidence="2">MCA 3950</strain>
    </source>
</reference>
<keyword evidence="3" id="KW-1185">Reference proteome</keyword>
<dbReference type="RefSeq" id="XP_043032992.1">
    <property type="nucleotide sequence ID" value="XM_043187624.1"/>
</dbReference>
<feature type="transmembrane region" description="Helical" evidence="1">
    <location>
        <begin position="7"/>
        <end position="28"/>
    </location>
</feature>